<evidence type="ECO:0000256" key="2">
    <source>
        <dbReference type="ARBA" id="ARBA00022617"/>
    </source>
</evidence>
<comment type="cofactor">
    <cofactor evidence="7">
        <name>heme</name>
        <dbReference type="ChEBI" id="CHEBI:30413"/>
    </cofactor>
</comment>
<dbReference type="InterPro" id="IPR036396">
    <property type="entry name" value="Cyt_P450_sf"/>
</dbReference>
<feature type="binding site" description="axial binding residue" evidence="7">
    <location>
        <position position="44"/>
    </location>
    <ligand>
        <name>heme</name>
        <dbReference type="ChEBI" id="CHEBI:30413"/>
    </ligand>
    <ligandPart>
        <name>Fe</name>
        <dbReference type="ChEBI" id="CHEBI:18248"/>
    </ligandPart>
</feature>
<evidence type="ECO:0000313" key="10">
    <source>
        <dbReference type="Proteomes" id="UP001054821"/>
    </source>
</evidence>
<evidence type="ECO:0000256" key="1">
    <source>
        <dbReference type="ARBA" id="ARBA00010617"/>
    </source>
</evidence>
<dbReference type="GO" id="GO:0005506">
    <property type="term" value="F:iron ion binding"/>
    <property type="evidence" value="ECO:0007669"/>
    <property type="project" value="InterPro"/>
</dbReference>
<dbReference type="PRINTS" id="PR00465">
    <property type="entry name" value="EP450IV"/>
</dbReference>
<evidence type="ECO:0000256" key="3">
    <source>
        <dbReference type="ARBA" id="ARBA00022723"/>
    </source>
</evidence>
<keyword evidence="4 8" id="KW-0560">Oxidoreductase</keyword>
<keyword evidence="2 7" id="KW-0349">Heme</keyword>
<dbReference type="Proteomes" id="UP001054821">
    <property type="component" value="Chromosome 5"/>
</dbReference>
<accession>A0AAD4Z2N0</accession>
<comment type="caution">
    <text evidence="9">The sequence shown here is derived from an EMBL/GenBank/DDBJ whole genome shotgun (WGS) entry which is preliminary data.</text>
</comment>
<dbReference type="InterPro" id="IPR001128">
    <property type="entry name" value="Cyt_P450"/>
</dbReference>
<dbReference type="GO" id="GO:0020037">
    <property type="term" value="F:heme binding"/>
    <property type="evidence" value="ECO:0007669"/>
    <property type="project" value="InterPro"/>
</dbReference>
<dbReference type="EMBL" id="JAJFAZ020000005">
    <property type="protein sequence ID" value="KAI5329693.1"/>
    <property type="molecule type" value="Genomic_DNA"/>
</dbReference>
<dbReference type="InterPro" id="IPR017972">
    <property type="entry name" value="Cyt_P450_CS"/>
</dbReference>
<reference evidence="9 10" key="1">
    <citation type="journal article" date="2022" name="G3 (Bethesda)">
        <title>Whole-genome sequence and methylome profiling of the almond [Prunus dulcis (Mill.) D.A. Webb] cultivar 'Nonpareil'.</title>
        <authorList>
            <person name="D'Amico-Willman K.M."/>
            <person name="Ouma W.Z."/>
            <person name="Meulia T."/>
            <person name="Sideli G.M."/>
            <person name="Gradziel T.M."/>
            <person name="Fresnedo-Ramirez J."/>
        </authorList>
    </citation>
    <scope>NUCLEOTIDE SEQUENCE [LARGE SCALE GENOMIC DNA]</scope>
    <source>
        <strain evidence="9">Clone GOH B32 T37-40</strain>
    </source>
</reference>
<protein>
    <submittedName>
        <fullName evidence="9">Uncharacterized protein</fullName>
    </submittedName>
</protein>
<evidence type="ECO:0000256" key="8">
    <source>
        <dbReference type="RuleBase" id="RU000461"/>
    </source>
</evidence>
<evidence type="ECO:0000313" key="9">
    <source>
        <dbReference type="EMBL" id="KAI5329693.1"/>
    </source>
</evidence>
<keyword evidence="3 7" id="KW-0479">Metal-binding</keyword>
<dbReference type="SUPFAM" id="SSF48264">
    <property type="entry name" value="Cytochrome P450"/>
    <property type="match status" value="1"/>
</dbReference>
<sequence length="111" mass="12683">MIGKDPECWENPNEFWPEIFLDSSIDYKGNHFELLPFGAGRRGCPGISFSVKLIELALANLLYRFDWELPHGVRREDLDMEDAARHVVSKKVPLFLAAKPVHPSLTNYVAQ</sequence>
<dbReference type="GO" id="GO:0016705">
    <property type="term" value="F:oxidoreductase activity, acting on paired donors, with incorporation or reduction of molecular oxygen"/>
    <property type="evidence" value="ECO:0007669"/>
    <property type="project" value="InterPro"/>
</dbReference>
<gene>
    <name evidence="9" type="ORF">L3X38_029090</name>
</gene>
<evidence type="ECO:0000256" key="7">
    <source>
        <dbReference type="PIRSR" id="PIRSR602403-1"/>
    </source>
</evidence>
<keyword evidence="10" id="KW-1185">Reference proteome</keyword>
<dbReference type="Pfam" id="PF00067">
    <property type="entry name" value="p450"/>
    <property type="match status" value="1"/>
</dbReference>
<dbReference type="PANTHER" id="PTHR47953">
    <property type="entry name" value="OS08G0105600 PROTEIN"/>
    <property type="match status" value="1"/>
</dbReference>
<dbReference type="InterPro" id="IPR052306">
    <property type="entry name" value="CYP450_71D"/>
</dbReference>
<dbReference type="GO" id="GO:0004497">
    <property type="term" value="F:monooxygenase activity"/>
    <property type="evidence" value="ECO:0007669"/>
    <property type="project" value="UniProtKB-KW"/>
</dbReference>
<evidence type="ECO:0000256" key="4">
    <source>
        <dbReference type="ARBA" id="ARBA00023002"/>
    </source>
</evidence>
<dbReference type="AlphaFoldDB" id="A0AAD4Z2N0"/>
<comment type="similarity">
    <text evidence="1 8">Belongs to the cytochrome P450 family.</text>
</comment>
<name>A0AAD4Z2N0_PRUDU</name>
<keyword evidence="6 8" id="KW-0503">Monooxygenase</keyword>
<dbReference type="PANTHER" id="PTHR47953:SF1">
    <property type="entry name" value="CYTOCHROME P450 71A9"/>
    <property type="match status" value="1"/>
</dbReference>
<evidence type="ECO:0000256" key="5">
    <source>
        <dbReference type="ARBA" id="ARBA00023004"/>
    </source>
</evidence>
<proteinExistence type="inferred from homology"/>
<dbReference type="InterPro" id="IPR002403">
    <property type="entry name" value="Cyt_P450_E_grp-IV"/>
</dbReference>
<dbReference type="Gene3D" id="1.10.630.10">
    <property type="entry name" value="Cytochrome P450"/>
    <property type="match status" value="1"/>
</dbReference>
<organism evidence="9 10">
    <name type="scientific">Prunus dulcis</name>
    <name type="common">Almond</name>
    <name type="synonym">Amygdalus dulcis</name>
    <dbReference type="NCBI Taxonomy" id="3755"/>
    <lineage>
        <taxon>Eukaryota</taxon>
        <taxon>Viridiplantae</taxon>
        <taxon>Streptophyta</taxon>
        <taxon>Embryophyta</taxon>
        <taxon>Tracheophyta</taxon>
        <taxon>Spermatophyta</taxon>
        <taxon>Magnoliopsida</taxon>
        <taxon>eudicotyledons</taxon>
        <taxon>Gunneridae</taxon>
        <taxon>Pentapetalae</taxon>
        <taxon>rosids</taxon>
        <taxon>fabids</taxon>
        <taxon>Rosales</taxon>
        <taxon>Rosaceae</taxon>
        <taxon>Amygdaloideae</taxon>
        <taxon>Amygdaleae</taxon>
        <taxon>Prunus</taxon>
    </lineage>
</organism>
<evidence type="ECO:0000256" key="6">
    <source>
        <dbReference type="ARBA" id="ARBA00023033"/>
    </source>
</evidence>
<dbReference type="PROSITE" id="PS00086">
    <property type="entry name" value="CYTOCHROME_P450"/>
    <property type="match status" value="1"/>
</dbReference>
<keyword evidence="5 7" id="KW-0408">Iron</keyword>